<comment type="caution">
    <text evidence="1">The sequence shown here is derived from an EMBL/GenBank/DDBJ whole genome shotgun (WGS) entry which is preliminary data.</text>
</comment>
<reference evidence="1" key="1">
    <citation type="submission" date="2019-08" db="EMBL/GenBank/DDBJ databases">
        <authorList>
            <person name="Kucharzyk K."/>
            <person name="Murdoch R.W."/>
            <person name="Higgins S."/>
            <person name="Loffler F."/>
        </authorList>
    </citation>
    <scope>NUCLEOTIDE SEQUENCE</scope>
</reference>
<gene>
    <name evidence="1" type="ORF">SDC9_172141</name>
</gene>
<name>A0A645GG31_9ZZZZ</name>
<accession>A0A645GG31</accession>
<evidence type="ECO:0000313" key="1">
    <source>
        <dbReference type="EMBL" id="MPN24739.1"/>
    </source>
</evidence>
<dbReference type="EMBL" id="VSSQ01073684">
    <property type="protein sequence ID" value="MPN24739.1"/>
    <property type="molecule type" value="Genomic_DNA"/>
</dbReference>
<organism evidence="1">
    <name type="scientific">bioreactor metagenome</name>
    <dbReference type="NCBI Taxonomy" id="1076179"/>
    <lineage>
        <taxon>unclassified sequences</taxon>
        <taxon>metagenomes</taxon>
        <taxon>ecological metagenomes</taxon>
    </lineage>
</organism>
<proteinExistence type="predicted"/>
<sequence>MVCIQTVSICKRHNSSCRIRHLSDTVTRISDFLRVSIGILHLHQIAIRAVCFFISLIVTQGKGIVARVFNKFCVGVKFVCIRIGC</sequence>
<dbReference type="AlphaFoldDB" id="A0A645GG31"/>
<protein>
    <submittedName>
        <fullName evidence="1">Uncharacterized protein</fullName>
    </submittedName>
</protein>